<reference evidence="3" key="4">
    <citation type="submission" date="2025-05" db="UniProtKB">
        <authorList>
            <consortium name="EnsemblFungi"/>
        </authorList>
    </citation>
    <scope>IDENTIFICATION</scope>
    <source>
        <strain evidence="3">isolate 1-1 / race 1 (BBBD)</strain>
    </source>
</reference>
<accession>A0A180FZX1</accession>
<evidence type="ECO:0000313" key="2">
    <source>
        <dbReference type="EMBL" id="OAV85927.1"/>
    </source>
</evidence>
<dbReference type="AlphaFoldDB" id="A0A180FZX1"/>
<evidence type="ECO:0000256" key="1">
    <source>
        <dbReference type="SAM" id="MobiDB-lite"/>
    </source>
</evidence>
<dbReference type="Proteomes" id="UP000005240">
    <property type="component" value="Unassembled WGS sequence"/>
</dbReference>
<dbReference type="OrthoDB" id="10403365at2759"/>
<evidence type="ECO:0000313" key="3">
    <source>
        <dbReference type="EnsemblFungi" id="PTTG_30188-t43_1-p1"/>
    </source>
</evidence>
<organism evidence="2">
    <name type="scientific">Puccinia triticina (isolate 1-1 / race 1 (BBBD))</name>
    <name type="common">Brown leaf rust fungus</name>
    <dbReference type="NCBI Taxonomy" id="630390"/>
    <lineage>
        <taxon>Eukaryota</taxon>
        <taxon>Fungi</taxon>
        <taxon>Dikarya</taxon>
        <taxon>Basidiomycota</taxon>
        <taxon>Pucciniomycotina</taxon>
        <taxon>Pucciniomycetes</taxon>
        <taxon>Pucciniales</taxon>
        <taxon>Pucciniaceae</taxon>
        <taxon>Puccinia</taxon>
    </lineage>
</organism>
<reference evidence="2" key="2">
    <citation type="submission" date="2016-05" db="EMBL/GenBank/DDBJ databases">
        <title>Comparative analysis highlights variable genome content of wheat rusts and divergence of the mating loci.</title>
        <authorList>
            <person name="Cuomo C.A."/>
            <person name="Bakkeren G."/>
            <person name="Szabo L."/>
            <person name="Khalil H."/>
            <person name="Joly D."/>
            <person name="Goldberg J."/>
            <person name="Young S."/>
            <person name="Zeng Q."/>
            <person name="Fellers J."/>
        </authorList>
    </citation>
    <scope>NUCLEOTIDE SEQUENCE [LARGE SCALE GENOMIC DNA]</scope>
    <source>
        <strain evidence="2">1-1 BBBD Race 1</strain>
    </source>
</reference>
<name>A0A180FZX1_PUCT1</name>
<reference evidence="3 4" key="3">
    <citation type="journal article" date="2017" name="G3 (Bethesda)">
        <title>Comparative analysis highlights variable genome content of wheat rusts and divergence of the mating loci.</title>
        <authorList>
            <person name="Cuomo C.A."/>
            <person name="Bakkeren G."/>
            <person name="Khalil H.B."/>
            <person name="Panwar V."/>
            <person name="Joly D."/>
            <person name="Linning R."/>
            <person name="Sakthikumar S."/>
            <person name="Song X."/>
            <person name="Adiconis X."/>
            <person name="Fan L."/>
            <person name="Goldberg J.M."/>
            <person name="Levin J.Z."/>
            <person name="Young S."/>
            <person name="Zeng Q."/>
            <person name="Anikster Y."/>
            <person name="Bruce M."/>
            <person name="Wang M."/>
            <person name="Yin C."/>
            <person name="McCallum B."/>
            <person name="Szabo L.J."/>
            <person name="Hulbert S."/>
            <person name="Chen X."/>
            <person name="Fellers J.P."/>
        </authorList>
    </citation>
    <scope>NUCLEOTIDE SEQUENCE</scope>
    <source>
        <strain evidence="3">isolate 1-1 / race 1 (BBBD)</strain>
        <strain evidence="4">Isolate 1-1 / race 1 (BBBD)</strain>
    </source>
</reference>
<gene>
    <name evidence="2" type="ORF">PTTG_30188</name>
</gene>
<feature type="compositionally biased region" description="Polar residues" evidence="1">
    <location>
        <begin position="41"/>
        <end position="60"/>
    </location>
</feature>
<proteinExistence type="predicted"/>
<feature type="region of interest" description="Disordered" evidence="1">
    <location>
        <begin position="1"/>
        <end position="20"/>
    </location>
</feature>
<feature type="region of interest" description="Disordered" evidence="1">
    <location>
        <begin position="41"/>
        <end position="88"/>
    </location>
</feature>
<protein>
    <submittedName>
        <fullName evidence="2 3">Uncharacterized protein</fullName>
    </submittedName>
</protein>
<sequence>MASSDEASDDDIRSDDDDQDLDVLAAHAAINNHFDNLESDILNSSDQDVNKSDNNTSDQSDIPVPLLNEMRDSSPDVQPYQAHPGSPRGFPRYNYADYTVETLVDPRLRYNPFRLFLRHQLPTFPPARPPMLPRQMFEASFRDLTIRLKNLLTRTAQGHTVYNELNSVEFILNAANDWYYVYQAHGVDN</sequence>
<dbReference type="VEuPathDB" id="FungiDB:PTTG_30188"/>
<reference evidence="2" key="1">
    <citation type="submission" date="2009-11" db="EMBL/GenBank/DDBJ databases">
        <authorList>
            <consortium name="The Broad Institute Genome Sequencing Platform"/>
            <person name="Ward D."/>
            <person name="Feldgarden M."/>
            <person name="Earl A."/>
            <person name="Young S.K."/>
            <person name="Zeng Q."/>
            <person name="Koehrsen M."/>
            <person name="Alvarado L."/>
            <person name="Berlin A."/>
            <person name="Bochicchio J."/>
            <person name="Borenstein D."/>
            <person name="Chapman S.B."/>
            <person name="Chen Z."/>
            <person name="Engels R."/>
            <person name="Freedman E."/>
            <person name="Gellesch M."/>
            <person name="Goldberg J."/>
            <person name="Griggs A."/>
            <person name="Gujja S."/>
            <person name="Heilman E."/>
            <person name="Heiman D."/>
            <person name="Hepburn T."/>
            <person name="Howarth C."/>
            <person name="Jen D."/>
            <person name="Larson L."/>
            <person name="Lewis B."/>
            <person name="Mehta T."/>
            <person name="Park D."/>
            <person name="Pearson M."/>
            <person name="Roberts A."/>
            <person name="Saif S."/>
            <person name="Shea T."/>
            <person name="Shenoy N."/>
            <person name="Sisk P."/>
            <person name="Stolte C."/>
            <person name="Sykes S."/>
            <person name="Thomson T."/>
            <person name="Walk T."/>
            <person name="White J."/>
            <person name="Yandava C."/>
            <person name="Izard J."/>
            <person name="Baranova O.V."/>
            <person name="Blanton J.M."/>
            <person name="Tanner A.C."/>
            <person name="Dewhirst F.E."/>
            <person name="Haas B."/>
            <person name="Nusbaum C."/>
            <person name="Birren B."/>
        </authorList>
    </citation>
    <scope>NUCLEOTIDE SEQUENCE [LARGE SCALE GENOMIC DNA]</scope>
    <source>
        <strain evidence="2">1-1 BBBD Race 1</strain>
    </source>
</reference>
<dbReference type="EnsemblFungi" id="PTTG_30188-t43_1">
    <property type="protein sequence ID" value="PTTG_30188-t43_1-p1"/>
    <property type="gene ID" value="PTTG_30188"/>
</dbReference>
<dbReference type="EMBL" id="ADAS02002173">
    <property type="protein sequence ID" value="OAV85927.1"/>
    <property type="molecule type" value="Genomic_DNA"/>
</dbReference>
<keyword evidence="4" id="KW-1185">Reference proteome</keyword>
<evidence type="ECO:0000313" key="4">
    <source>
        <dbReference type="Proteomes" id="UP000005240"/>
    </source>
</evidence>